<evidence type="ECO:0000256" key="2">
    <source>
        <dbReference type="SAM" id="SignalP"/>
    </source>
</evidence>
<dbReference type="EMBL" id="JASCIQ010000001">
    <property type="protein sequence ID" value="MDI3402393.1"/>
    <property type="molecule type" value="Genomic_DNA"/>
</dbReference>
<gene>
    <name evidence="3" type="ORF">QIS96_00885</name>
</gene>
<proteinExistence type="predicted"/>
<comment type="caution">
    <text evidence="3">The sequence shown here is derived from an EMBL/GenBank/DDBJ whole genome shotgun (WGS) entry which is preliminary data.</text>
</comment>
<dbReference type="Proteomes" id="UP001223978">
    <property type="component" value="Unassembled WGS sequence"/>
</dbReference>
<keyword evidence="4" id="KW-1185">Reference proteome</keyword>
<feature type="compositionally biased region" description="Basic and acidic residues" evidence="1">
    <location>
        <begin position="32"/>
        <end position="45"/>
    </location>
</feature>
<feature type="compositionally biased region" description="Low complexity" evidence="1">
    <location>
        <begin position="54"/>
        <end position="65"/>
    </location>
</feature>
<dbReference type="RefSeq" id="WP_282540350.1">
    <property type="nucleotide sequence ID" value="NZ_JASCIQ010000001.1"/>
</dbReference>
<evidence type="ECO:0000313" key="3">
    <source>
        <dbReference type="EMBL" id="MDI3402393.1"/>
    </source>
</evidence>
<reference evidence="3 4" key="1">
    <citation type="submission" date="2023-05" db="EMBL/GenBank/DDBJ databases">
        <title>Draft genome sequence of Streptomyces sp. B-S-A6 isolated from a cave soil in Thailand.</title>
        <authorList>
            <person name="Chamroensaksri N."/>
            <person name="Muangham S."/>
        </authorList>
    </citation>
    <scope>NUCLEOTIDE SEQUENCE [LARGE SCALE GENOMIC DNA]</scope>
    <source>
        <strain evidence="3 4">B-S-A6</strain>
    </source>
</reference>
<evidence type="ECO:0000256" key="1">
    <source>
        <dbReference type="SAM" id="MobiDB-lite"/>
    </source>
</evidence>
<protein>
    <recommendedName>
        <fullName evidence="5">EF-hand domain-containing protein</fullName>
    </recommendedName>
</protein>
<feature type="chain" id="PRO_5045250764" description="EF-hand domain-containing protein" evidence="2">
    <location>
        <begin position="24"/>
        <end position="113"/>
    </location>
</feature>
<feature type="region of interest" description="Disordered" evidence="1">
    <location>
        <begin position="91"/>
        <end position="113"/>
    </location>
</feature>
<evidence type="ECO:0000313" key="4">
    <source>
        <dbReference type="Proteomes" id="UP001223978"/>
    </source>
</evidence>
<feature type="region of interest" description="Disordered" evidence="1">
    <location>
        <begin position="21"/>
        <end position="72"/>
    </location>
</feature>
<feature type="signal peptide" evidence="2">
    <location>
        <begin position="1"/>
        <end position="23"/>
    </location>
</feature>
<keyword evidence="2" id="KW-0732">Signal</keyword>
<accession>A0ABT6S2S6</accession>
<name>A0ABT6S2S6_9ACTN</name>
<evidence type="ECO:0008006" key="5">
    <source>
        <dbReference type="Google" id="ProtNLM"/>
    </source>
</evidence>
<organism evidence="3 4">
    <name type="scientific">Streptomyces cavernicola</name>
    <dbReference type="NCBI Taxonomy" id="3043613"/>
    <lineage>
        <taxon>Bacteria</taxon>
        <taxon>Bacillati</taxon>
        <taxon>Actinomycetota</taxon>
        <taxon>Actinomycetes</taxon>
        <taxon>Kitasatosporales</taxon>
        <taxon>Streptomycetaceae</taxon>
        <taxon>Streptomyces</taxon>
    </lineage>
</organism>
<sequence length="113" mass="11109">MRHAVARAAAVALLVTGGIGSVAAPQYDSDGDGDRLTAGGEHERGVVPAGDSSGAPTAGLAPLGGNADGDGELDTAVLDASVLDAAVLDTDEDGTIDARTREAAEDGDGYMDE</sequence>